<evidence type="ECO:0000313" key="2">
    <source>
        <dbReference type="Proteomes" id="UP000309997"/>
    </source>
</evidence>
<gene>
    <name evidence="1" type="ORF">D5086_016097</name>
</gene>
<dbReference type="Proteomes" id="UP000309997">
    <property type="component" value="Unassembled WGS sequence"/>
</dbReference>
<proteinExistence type="predicted"/>
<accession>A0ACC4BT41</accession>
<keyword evidence="2" id="KW-1185">Reference proteome</keyword>
<evidence type="ECO:0000313" key="1">
    <source>
        <dbReference type="EMBL" id="KAL3581765.1"/>
    </source>
</evidence>
<comment type="caution">
    <text evidence="1">The sequence shown here is derived from an EMBL/GenBank/DDBJ whole genome shotgun (WGS) entry which is preliminary data.</text>
</comment>
<protein>
    <submittedName>
        <fullName evidence="1">Uncharacterized protein</fullName>
    </submittedName>
</protein>
<organism evidence="1 2">
    <name type="scientific">Populus alba</name>
    <name type="common">White poplar</name>
    <dbReference type="NCBI Taxonomy" id="43335"/>
    <lineage>
        <taxon>Eukaryota</taxon>
        <taxon>Viridiplantae</taxon>
        <taxon>Streptophyta</taxon>
        <taxon>Embryophyta</taxon>
        <taxon>Tracheophyta</taxon>
        <taxon>Spermatophyta</taxon>
        <taxon>Magnoliopsida</taxon>
        <taxon>eudicotyledons</taxon>
        <taxon>Gunneridae</taxon>
        <taxon>Pentapetalae</taxon>
        <taxon>rosids</taxon>
        <taxon>fabids</taxon>
        <taxon>Malpighiales</taxon>
        <taxon>Salicaceae</taxon>
        <taxon>Saliceae</taxon>
        <taxon>Populus</taxon>
    </lineage>
</organism>
<reference evidence="1 2" key="1">
    <citation type="journal article" date="2024" name="Plant Biotechnol. J.">
        <title>Genome and CRISPR/Cas9 system of a widespread forest tree (Populus alba) in the world.</title>
        <authorList>
            <person name="Liu Y.J."/>
            <person name="Jiang P.F."/>
            <person name="Han X.M."/>
            <person name="Li X.Y."/>
            <person name="Wang H.M."/>
            <person name="Wang Y.J."/>
            <person name="Wang X.X."/>
            <person name="Zeng Q.Y."/>
        </authorList>
    </citation>
    <scope>NUCLEOTIDE SEQUENCE [LARGE SCALE GENOMIC DNA]</scope>
    <source>
        <strain evidence="2">cv. PAL-ZL1</strain>
    </source>
</reference>
<dbReference type="EMBL" id="RCHU02000008">
    <property type="protein sequence ID" value="KAL3581765.1"/>
    <property type="molecule type" value="Genomic_DNA"/>
</dbReference>
<name>A0ACC4BT41_POPAL</name>
<sequence length="105" mass="12034">MVETRPISSTSGNWPVVSGTIPLRLRWHKKQYPKVKKLQSTHSYLRRLWHCAVTALSLCQSTSLRWTRHDAFGVDKCLCILLGTYCKARSETLCFSSMSLELGYI</sequence>